<dbReference type="PANTHER" id="PTHR46889">
    <property type="entry name" value="TRANSPOSASE INSF FOR INSERTION SEQUENCE IS3B-RELATED"/>
    <property type="match status" value="1"/>
</dbReference>
<accession>A0ABZ2C5K3</accession>
<proteinExistence type="predicted"/>
<reference evidence="2 3" key="1">
    <citation type="journal article" date="2024" name="Environ. Microbiol.">
        <title>Novel evolutionary insights on the interactions of the Holosporales (Alphaproteobacteria) with eukaryotic hosts from comparative genomics.</title>
        <authorList>
            <person name="Giovannini M."/>
            <person name="Petroni G."/>
            <person name="Castelli M."/>
        </authorList>
    </citation>
    <scope>NUCLEOTIDE SEQUENCE [LARGE SCALE GENOMIC DNA]</scope>
    <source>
        <strain evidence="2 3">US_Bl 15I1</strain>
    </source>
</reference>
<gene>
    <name evidence="2" type="ORF">Bealeia1_01537</name>
</gene>
<dbReference type="EMBL" id="CP133270">
    <property type="protein sequence ID" value="WVX67338.1"/>
    <property type="molecule type" value="Genomic_DNA"/>
</dbReference>
<dbReference type="Proteomes" id="UP001330434">
    <property type="component" value="Chromosome"/>
</dbReference>
<keyword evidence="3" id="KW-1185">Reference proteome</keyword>
<dbReference type="PROSITE" id="PS50994">
    <property type="entry name" value="INTEGRASE"/>
    <property type="match status" value="1"/>
</dbReference>
<feature type="domain" description="Integrase catalytic" evidence="1">
    <location>
        <begin position="1"/>
        <end position="116"/>
    </location>
</feature>
<dbReference type="PANTHER" id="PTHR46889:SF4">
    <property type="entry name" value="TRANSPOSASE INSO FOR INSERTION SEQUENCE ELEMENT IS911B-RELATED"/>
    <property type="match status" value="1"/>
</dbReference>
<name>A0ABZ2C5K3_9PROT</name>
<protein>
    <submittedName>
        <fullName evidence="2">IS3 family transposase domain protein</fullName>
    </submittedName>
</protein>
<dbReference type="InterPro" id="IPR012337">
    <property type="entry name" value="RNaseH-like_sf"/>
</dbReference>
<dbReference type="InterPro" id="IPR001584">
    <property type="entry name" value="Integrase_cat-core"/>
</dbReference>
<dbReference type="SUPFAM" id="SSF53098">
    <property type="entry name" value="Ribonuclease H-like"/>
    <property type="match status" value="1"/>
</dbReference>
<evidence type="ECO:0000259" key="1">
    <source>
        <dbReference type="PROSITE" id="PS50994"/>
    </source>
</evidence>
<dbReference type="InterPro" id="IPR036397">
    <property type="entry name" value="RNaseH_sf"/>
</dbReference>
<evidence type="ECO:0000313" key="3">
    <source>
        <dbReference type="Proteomes" id="UP001330434"/>
    </source>
</evidence>
<evidence type="ECO:0000313" key="2">
    <source>
        <dbReference type="EMBL" id="WVX67338.1"/>
    </source>
</evidence>
<sequence>MDTHFCLEMLDEALGQGIPEILNTDQGSQFTSHDWISRVKGAGVLVSMDGKGRWVNNVIIERFWRTIKHEHVLLHSYEDLRQARRSIGDFINLYNHKRLYQSLRYHTPAEVYGVGLQASRKLLKSQFFCPDGRVDNLKNAKLPTSPQAQQPGLIF</sequence>
<organism evidence="2 3">
    <name type="scientific">Candidatus Bealeia paramacronuclearis</name>
    <dbReference type="NCBI Taxonomy" id="1921001"/>
    <lineage>
        <taxon>Bacteria</taxon>
        <taxon>Pseudomonadati</taxon>
        <taxon>Pseudomonadota</taxon>
        <taxon>Alphaproteobacteria</taxon>
        <taxon>Holosporales</taxon>
        <taxon>Holosporaceae</taxon>
        <taxon>Candidatus Bealeia</taxon>
    </lineage>
</organism>
<dbReference type="Gene3D" id="3.30.420.10">
    <property type="entry name" value="Ribonuclease H-like superfamily/Ribonuclease H"/>
    <property type="match status" value="1"/>
</dbReference>
<dbReference type="InterPro" id="IPR050900">
    <property type="entry name" value="Transposase_IS3/IS150/IS904"/>
</dbReference>
<dbReference type="Pfam" id="PF13683">
    <property type="entry name" value="rve_3"/>
    <property type="match status" value="1"/>
</dbReference>